<evidence type="ECO:0008006" key="3">
    <source>
        <dbReference type="Google" id="ProtNLM"/>
    </source>
</evidence>
<organism evidence="1 2">
    <name type="scientific">candidate division WWE3 bacterium CG_4_10_14_0_2_um_filter_41_14</name>
    <dbReference type="NCBI Taxonomy" id="1975072"/>
    <lineage>
        <taxon>Bacteria</taxon>
        <taxon>Katanobacteria</taxon>
    </lineage>
</organism>
<evidence type="ECO:0000313" key="1">
    <source>
        <dbReference type="EMBL" id="PIZ46092.1"/>
    </source>
</evidence>
<evidence type="ECO:0000313" key="2">
    <source>
        <dbReference type="Proteomes" id="UP000228920"/>
    </source>
</evidence>
<dbReference type="Proteomes" id="UP000228920">
    <property type="component" value="Unassembled WGS sequence"/>
</dbReference>
<dbReference type="AlphaFoldDB" id="A0A2M7TID2"/>
<protein>
    <recommendedName>
        <fullName evidence="3">Transposase</fullName>
    </recommendedName>
</protein>
<dbReference type="EMBL" id="PFNL01000112">
    <property type="protein sequence ID" value="PIZ46092.1"/>
    <property type="molecule type" value="Genomic_DNA"/>
</dbReference>
<accession>A0A2M7TID2</accession>
<comment type="caution">
    <text evidence="1">The sequence shown here is derived from an EMBL/GenBank/DDBJ whole genome shotgun (WGS) entry which is preliminary data.</text>
</comment>
<sequence>MDKGGEIMRKNCKQCGDQNIVRWGHRYLTRKSVGRNVTQKLQRFRCLTCKYCWTQQRTATRNRWSQRLIRETVRSFVQGASLRNLGRNLDVSWVTVHNWIIEYGNKVEDPVKIAKKLTLSHWTGILFLDGKWISKNLVLLLAVDFGTLDVVSWLVYTCESEVNYRHLIDLVQDCGYIIKAIISDGNSAIISLTHVKKVTPRKDTRRFPRPGVTPRLNQRPTLEVPHQWCVVHAQRSLRLLTNRCSQKDKSWLEQRVNLILFARTERNAQKHLQKLILYIDTNNNYHKRIATFLFRNWSMLMVHHRVRINRRRIPRDTNGIENSISYSERKTRCHIRHPETCSFFRN</sequence>
<gene>
    <name evidence="1" type="ORF">COY32_04010</name>
</gene>
<name>A0A2M7TID2_UNCKA</name>
<reference evidence="2" key="1">
    <citation type="submission" date="2017-09" db="EMBL/GenBank/DDBJ databases">
        <title>Depth-based differentiation of microbial function through sediment-hosted aquifers and enrichment of novel symbionts in the deep terrestrial subsurface.</title>
        <authorList>
            <person name="Probst A.J."/>
            <person name="Ladd B."/>
            <person name="Jarett J.K."/>
            <person name="Geller-Mcgrath D.E."/>
            <person name="Sieber C.M.K."/>
            <person name="Emerson J.B."/>
            <person name="Anantharaman K."/>
            <person name="Thomas B.C."/>
            <person name="Malmstrom R."/>
            <person name="Stieglmeier M."/>
            <person name="Klingl A."/>
            <person name="Woyke T."/>
            <person name="Ryan C.M."/>
            <person name="Banfield J.F."/>
        </authorList>
    </citation>
    <scope>NUCLEOTIDE SEQUENCE [LARGE SCALE GENOMIC DNA]</scope>
</reference>
<proteinExistence type="predicted"/>